<keyword evidence="1" id="KW-1133">Transmembrane helix</keyword>
<dbReference type="Proteomes" id="UP000277580">
    <property type="component" value="Unassembled WGS sequence"/>
</dbReference>
<dbReference type="EMBL" id="ML119116">
    <property type="protein sequence ID" value="RPB14692.1"/>
    <property type="molecule type" value="Genomic_DNA"/>
</dbReference>
<evidence type="ECO:0000313" key="2">
    <source>
        <dbReference type="EMBL" id="RPB14692.1"/>
    </source>
</evidence>
<keyword evidence="1" id="KW-0812">Transmembrane</keyword>
<organism evidence="2 3">
    <name type="scientific">Morchella conica CCBAS932</name>
    <dbReference type="NCBI Taxonomy" id="1392247"/>
    <lineage>
        <taxon>Eukaryota</taxon>
        <taxon>Fungi</taxon>
        <taxon>Dikarya</taxon>
        <taxon>Ascomycota</taxon>
        <taxon>Pezizomycotina</taxon>
        <taxon>Pezizomycetes</taxon>
        <taxon>Pezizales</taxon>
        <taxon>Morchellaceae</taxon>
        <taxon>Morchella</taxon>
    </lineage>
</organism>
<accession>A0A3N4KZJ8</accession>
<keyword evidence="1" id="KW-0472">Membrane</keyword>
<name>A0A3N4KZJ8_9PEZI</name>
<evidence type="ECO:0000256" key="1">
    <source>
        <dbReference type="SAM" id="Phobius"/>
    </source>
</evidence>
<dbReference type="InParanoid" id="A0A3N4KZJ8"/>
<evidence type="ECO:0000313" key="3">
    <source>
        <dbReference type="Proteomes" id="UP000277580"/>
    </source>
</evidence>
<keyword evidence="3" id="KW-1185">Reference proteome</keyword>
<protein>
    <submittedName>
        <fullName evidence="2">Uncharacterized protein</fullName>
    </submittedName>
</protein>
<proteinExistence type="predicted"/>
<feature type="transmembrane region" description="Helical" evidence="1">
    <location>
        <begin position="54"/>
        <end position="75"/>
    </location>
</feature>
<sequence>MRKGKCPHNLPSSQNRICRETAWLQAGPPYQIPGCDWLQLAGVRIQMLPSHNRATFGIALAAGTSLVFSRCILLARFSLLAMTFSLYFIFIFLYFIFCICICSPCFVLFFILLLFAQLHPPNERESGDDGLKRR</sequence>
<dbReference type="AlphaFoldDB" id="A0A3N4KZJ8"/>
<gene>
    <name evidence="2" type="ORF">P167DRAFT_39519</name>
</gene>
<reference evidence="2 3" key="1">
    <citation type="journal article" date="2018" name="Nat. Ecol. Evol.">
        <title>Pezizomycetes genomes reveal the molecular basis of ectomycorrhizal truffle lifestyle.</title>
        <authorList>
            <person name="Murat C."/>
            <person name="Payen T."/>
            <person name="Noel B."/>
            <person name="Kuo A."/>
            <person name="Morin E."/>
            <person name="Chen J."/>
            <person name="Kohler A."/>
            <person name="Krizsan K."/>
            <person name="Balestrini R."/>
            <person name="Da Silva C."/>
            <person name="Montanini B."/>
            <person name="Hainaut M."/>
            <person name="Levati E."/>
            <person name="Barry K.W."/>
            <person name="Belfiori B."/>
            <person name="Cichocki N."/>
            <person name="Clum A."/>
            <person name="Dockter R.B."/>
            <person name="Fauchery L."/>
            <person name="Guy J."/>
            <person name="Iotti M."/>
            <person name="Le Tacon F."/>
            <person name="Lindquist E.A."/>
            <person name="Lipzen A."/>
            <person name="Malagnac F."/>
            <person name="Mello A."/>
            <person name="Molinier V."/>
            <person name="Miyauchi S."/>
            <person name="Poulain J."/>
            <person name="Riccioni C."/>
            <person name="Rubini A."/>
            <person name="Sitrit Y."/>
            <person name="Splivallo R."/>
            <person name="Traeger S."/>
            <person name="Wang M."/>
            <person name="Zifcakova L."/>
            <person name="Wipf D."/>
            <person name="Zambonelli A."/>
            <person name="Paolocci F."/>
            <person name="Nowrousian M."/>
            <person name="Ottonello S."/>
            <person name="Baldrian P."/>
            <person name="Spatafora J.W."/>
            <person name="Henrissat B."/>
            <person name="Nagy L.G."/>
            <person name="Aury J.M."/>
            <person name="Wincker P."/>
            <person name="Grigoriev I.V."/>
            <person name="Bonfante P."/>
            <person name="Martin F.M."/>
        </authorList>
    </citation>
    <scope>NUCLEOTIDE SEQUENCE [LARGE SCALE GENOMIC DNA]</scope>
    <source>
        <strain evidence="2 3">CCBAS932</strain>
    </source>
</reference>
<feature type="transmembrane region" description="Helical" evidence="1">
    <location>
        <begin position="87"/>
        <end position="116"/>
    </location>
</feature>